<evidence type="ECO:0000256" key="2">
    <source>
        <dbReference type="SAM" id="SignalP"/>
    </source>
</evidence>
<protein>
    <recommendedName>
        <fullName evidence="5">Nicastrin</fullName>
    </recommendedName>
</protein>
<evidence type="ECO:0008006" key="5">
    <source>
        <dbReference type="Google" id="ProtNLM"/>
    </source>
</evidence>
<evidence type="ECO:0000313" key="4">
    <source>
        <dbReference type="Proteomes" id="UP000654075"/>
    </source>
</evidence>
<keyword evidence="1" id="KW-0472">Membrane</keyword>
<sequence>MARSALALLFCLVERGTSLNLLQWNPHWECFAQESACKPEAESFLSETLKAQNVDFANLIMLEDDAFSLPTGWQQVGHLCGKDSLALIFNSGRWALGSSSKVGCLAPDDRPYVIQSFVPNKGSGWSEEVVVVGAHAPHRPVVSWDNLRDDLTVVMASSKVERVIVIADTNQEQSVGSASIMEDLGVYTGSVVSSELKNSCCYSGFQDKYIHAFDRVMANFGDMQSTRMLLDPLPDWARSKTMHKPISTRLDWGVPTPLLPSRVVAFILILLISALLLSRCCRICNRR</sequence>
<feature type="chain" id="PRO_5032959592" description="Nicastrin" evidence="2">
    <location>
        <begin position="19"/>
        <end position="287"/>
    </location>
</feature>
<comment type="caution">
    <text evidence="3">The sequence shown here is derived from an EMBL/GenBank/DDBJ whole genome shotgun (WGS) entry which is preliminary data.</text>
</comment>
<dbReference type="EMBL" id="CAJNNV010005605">
    <property type="protein sequence ID" value="CAE8592322.1"/>
    <property type="molecule type" value="Genomic_DNA"/>
</dbReference>
<accession>A0A813E0V9</accession>
<keyword evidence="4" id="KW-1185">Reference proteome</keyword>
<keyword evidence="1" id="KW-0812">Transmembrane</keyword>
<evidence type="ECO:0000256" key="1">
    <source>
        <dbReference type="SAM" id="Phobius"/>
    </source>
</evidence>
<gene>
    <name evidence="3" type="ORF">PGLA1383_LOCUS10977</name>
</gene>
<evidence type="ECO:0000313" key="3">
    <source>
        <dbReference type="EMBL" id="CAE8592322.1"/>
    </source>
</evidence>
<reference evidence="3" key="1">
    <citation type="submission" date="2021-02" db="EMBL/GenBank/DDBJ databases">
        <authorList>
            <person name="Dougan E. K."/>
            <person name="Rhodes N."/>
            <person name="Thang M."/>
            <person name="Chan C."/>
        </authorList>
    </citation>
    <scope>NUCLEOTIDE SEQUENCE</scope>
</reference>
<feature type="transmembrane region" description="Helical" evidence="1">
    <location>
        <begin position="259"/>
        <end position="277"/>
    </location>
</feature>
<keyword evidence="1" id="KW-1133">Transmembrane helix</keyword>
<organism evidence="3 4">
    <name type="scientific">Polarella glacialis</name>
    <name type="common">Dinoflagellate</name>
    <dbReference type="NCBI Taxonomy" id="89957"/>
    <lineage>
        <taxon>Eukaryota</taxon>
        <taxon>Sar</taxon>
        <taxon>Alveolata</taxon>
        <taxon>Dinophyceae</taxon>
        <taxon>Suessiales</taxon>
        <taxon>Suessiaceae</taxon>
        <taxon>Polarella</taxon>
    </lineage>
</organism>
<keyword evidence="2" id="KW-0732">Signal</keyword>
<dbReference type="AlphaFoldDB" id="A0A813E0V9"/>
<proteinExistence type="predicted"/>
<feature type="signal peptide" evidence="2">
    <location>
        <begin position="1"/>
        <end position="18"/>
    </location>
</feature>
<dbReference type="Proteomes" id="UP000654075">
    <property type="component" value="Unassembled WGS sequence"/>
</dbReference>
<name>A0A813E0V9_POLGL</name>